<proteinExistence type="predicted"/>
<accession>A0A3B1B5T3</accession>
<dbReference type="Gene3D" id="3.30.2310.20">
    <property type="entry name" value="RelE-like"/>
    <property type="match status" value="1"/>
</dbReference>
<evidence type="ECO:0008006" key="4">
    <source>
        <dbReference type="Google" id="ProtNLM"/>
    </source>
</evidence>
<feature type="region of interest" description="Disordered" evidence="2">
    <location>
        <begin position="117"/>
        <end position="136"/>
    </location>
</feature>
<sequence>MRKLLVTTPAQSDLSNIHSYTQEHYGFLGAKAYDVVLKQALLDLRDDPYRPGSKERPEIDGNIRSYHTSFSRERAGSGVKSPRHFVLYFLPHDDEVVISRILHDSCDLPRHIPVRHIKQAKKFTRNHSSKGKSHER</sequence>
<evidence type="ECO:0000256" key="2">
    <source>
        <dbReference type="SAM" id="MobiDB-lite"/>
    </source>
</evidence>
<dbReference type="AlphaFoldDB" id="A0A3B1B5T3"/>
<evidence type="ECO:0000313" key="3">
    <source>
        <dbReference type="EMBL" id="VAX07384.1"/>
    </source>
</evidence>
<gene>
    <name evidence="3" type="ORF">MNBD_GAMMA26-2648</name>
</gene>
<keyword evidence="1" id="KW-1277">Toxin-antitoxin system</keyword>
<name>A0A3B1B5T3_9ZZZZ</name>
<protein>
    <recommendedName>
        <fullName evidence="4">Death on curing protein, Doc toxin</fullName>
    </recommendedName>
</protein>
<reference evidence="3" key="1">
    <citation type="submission" date="2018-06" db="EMBL/GenBank/DDBJ databases">
        <authorList>
            <person name="Zhirakovskaya E."/>
        </authorList>
    </citation>
    <scope>NUCLEOTIDE SEQUENCE</scope>
</reference>
<dbReference type="InterPro" id="IPR035093">
    <property type="entry name" value="RelE/ParE_toxin_dom_sf"/>
</dbReference>
<organism evidence="3">
    <name type="scientific">hydrothermal vent metagenome</name>
    <dbReference type="NCBI Taxonomy" id="652676"/>
    <lineage>
        <taxon>unclassified sequences</taxon>
        <taxon>metagenomes</taxon>
        <taxon>ecological metagenomes</taxon>
    </lineage>
</organism>
<dbReference type="EMBL" id="UOFX01000023">
    <property type="protein sequence ID" value="VAX07384.1"/>
    <property type="molecule type" value="Genomic_DNA"/>
</dbReference>
<evidence type="ECO:0000256" key="1">
    <source>
        <dbReference type="ARBA" id="ARBA00022649"/>
    </source>
</evidence>
<dbReference type="InterPro" id="IPR007712">
    <property type="entry name" value="RelE/ParE_toxin"/>
</dbReference>
<dbReference type="Pfam" id="PF05016">
    <property type="entry name" value="ParE_toxin"/>
    <property type="match status" value="1"/>
</dbReference>